<dbReference type="InterPro" id="IPR006514">
    <property type="entry name" value="IRX15/GXM/AGM"/>
</dbReference>
<evidence type="ECO:0000256" key="4">
    <source>
        <dbReference type="ARBA" id="ARBA00023136"/>
    </source>
</evidence>
<dbReference type="EnsemblPlants" id="AET7Gv20148700.1">
    <property type="protein sequence ID" value="AET7Gv20148700.1"/>
    <property type="gene ID" value="AET7Gv20148700"/>
</dbReference>
<keyword evidence="2 6" id="KW-0812">Transmembrane</keyword>
<evidence type="ECO:0000256" key="3">
    <source>
        <dbReference type="ARBA" id="ARBA00022989"/>
    </source>
</evidence>
<evidence type="ECO:0000256" key="1">
    <source>
        <dbReference type="ARBA" id="ARBA00004194"/>
    </source>
</evidence>
<sequence length="200" mass="22734">TRRSEDAAVRRRGGAGAAAVRVRIRGWRPNMWPTPPRSADSRTSSRPRAPPVQNLLFSACRLAINDLPNQLFAWDVILVDGPRGYAASSPGRMSAISPRARKEEGASTDMLVHDYEREMERACSREFLLPLFLLHFVFPFVRFFTSPDRIHNGKEVKRKHRTKDERQRALLYNSPQNMMGSGVLVSVSISNMDYQYTTLT</sequence>
<keyword evidence="8" id="KW-1185">Reference proteome</keyword>
<evidence type="ECO:0000256" key="2">
    <source>
        <dbReference type="ARBA" id="ARBA00022692"/>
    </source>
</evidence>
<proteinExistence type="predicted"/>
<reference evidence="7" key="5">
    <citation type="journal article" date="2021" name="G3 (Bethesda)">
        <title>Aegilops tauschii genome assembly Aet v5.0 features greater sequence contiguity and improved annotation.</title>
        <authorList>
            <person name="Wang L."/>
            <person name="Zhu T."/>
            <person name="Rodriguez J.C."/>
            <person name="Deal K.R."/>
            <person name="Dubcovsky J."/>
            <person name="McGuire P.E."/>
            <person name="Lux T."/>
            <person name="Spannagl M."/>
            <person name="Mayer K.F.X."/>
            <person name="Baldrich P."/>
            <person name="Meyers B.C."/>
            <person name="Huo N."/>
            <person name="Gu Y.Q."/>
            <person name="Zhou H."/>
            <person name="Devos K.M."/>
            <person name="Bennetzen J.L."/>
            <person name="Unver T."/>
            <person name="Budak H."/>
            <person name="Gulick P.J."/>
            <person name="Galiba G."/>
            <person name="Kalapos B."/>
            <person name="Nelson D.R."/>
            <person name="Li P."/>
            <person name="You F.M."/>
            <person name="Luo M.C."/>
            <person name="Dvorak J."/>
        </authorList>
    </citation>
    <scope>NUCLEOTIDE SEQUENCE [LARGE SCALE GENOMIC DNA]</scope>
    <source>
        <strain evidence="7">cv. AL8/78</strain>
    </source>
</reference>
<reference evidence="8" key="2">
    <citation type="journal article" date="2017" name="Nat. Plants">
        <title>The Aegilops tauschii genome reveals multiple impacts of transposons.</title>
        <authorList>
            <person name="Zhao G."/>
            <person name="Zou C."/>
            <person name="Li K."/>
            <person name="Wang K."/>
            <person name="Li T."/>
            <person name="Gao L."/>
            <person name="Zhang X."/>
            <person name="Wang H."/>
            <person name="Yang Z."/>
            <person name="Liu X."/>
            <person name="Jiang W."/>
            <person name="Mao L."/>
            <person name="Kong X."/>
            <person name="Jiao Y."/>
            <person name="Jia J."/>
        </authorList>
    </citation>
    <scope>NUCLEOTIDE SEQUENCE [LARGE SCALE GENOMIC DNA]</scope>
    <source>
        <strain evidence="8">cv. AL8/78</strain>
    </source>
</reference>
<comment type="subcellular location">
    <subcellularLocation>
        <location evidence="1">Golgi apparatus membrane</location>
        <topology evidence="1">Single-pass membrane protein</topology>
    </subcellularLocation>
</comment>
<reference evidence="7" key="3">
    <citation type="journal article" date="2017" name="Nature">
        <title>Genome sequence of the progenitor of the wheat D genome Aegilops tauschii.</title>
        <authorList>
            <person name="Luo M.C."/>
            <person name="Gu Y.Q."/>
            <person name="Puiu D."/>
            <person name="Wang H."/>
            <person name="Twardziok S.O."/>
            <person name="Deal K.R."/>
            <person name="Huo N."/>
            <person name="Zhu T."/>
            <person name="Wang L."/>
            <person name="Wang Y."/>
            <person name="McGuire P.E."/>
            <person name="Liu S."/>
            <person name="Long H."/>
            <person name="Ramasamy R.K."/>
            <person name="Rodriguez J.C."/>
            <person name="Van S.L."/>
            <person name="Yuan L."/>
            <person name="Wang Z."/>
            <person name="Xia Z."/>
            <person name="Xiao L."/>
            <person name="Anderson O.D."/>
            <person name="Ouyang S."/>
            <person name="Liang Y."/>
            <person name="Zimin A.V."/>
            <person name="Pertea G."/>
            <person name="Qi P."/>
            <person name="Bennetzen J.L."/>
            <person name="Dai X."/>
            <person name="Dawson M.W."/>
            <person name="Muller H.G."/>
            <person name="Kugler K."/>
            <person name="Rivarola-Duarte L."/>
            <person name="Spannagl M."/>
            <person name="Mayer K.F.X."/>
            <person name="Lu F.H."/>
            <person name="Bevan M.W."/>
            <person name="Leroy P."/>
            <person name="Li P."/>
            <person name="You F.M."/>
            <person name="Sun Q."/>
            <person name="Liu Z."/>
            <person name="Lyons E."/>
            <person name="Wicker T."/>
            <person name="Salzberg S.L."/>
            <person name="Devos K.M."/>
            <person name="Dvorak J."/>
        </authorList>
    </citation>
    <scope>NUCLEOTIDE SEQUENCE [LARGE SCALE GENOMIC DNA]</scope>
    <source>
        <strain evidence="7">cv. AL8/78</strain>
    </source>
</reference>
<feature type="region of interest" description="Disordered" evidence="5">
    <location>
        <begin position="28"/>
        <end position="48"/>
    </location>
</feature>
<evidence type="ECO:0000313" key="8">
    <source>
        <dbReference type="Proteomes" id="UP000015105"/>
    </source>
</evidence>
<keyword evidence="3 6" id="KW-1133">Transmembrane helix</keyword>
<evidence type="ECO:0000256" key="6">
    <source>
        <dbReference type="SAM" id="Phobius"/>
    </source>
</evidence>
<evidence type="ECO:0000256" key="5">
    <source>
        <dbReference type="SAM" id="MobiDB-lite"/>
    </source>
</evidence>
<keyword evidence="4 6" id="KW-0472">Membrane</keyword>
<organism evidence="7 8">
    <name type="scientific">Aegilops tauschii subsp. strangulata</name>
    <name type="common">Goatgrass</name>
    <dbReference type="NCBI Taxonomy" id="200361"/>
    <lineage>
        <taxon>Eukaryota</taxon>
        <taxon>Viridiplantae</taxon>
        <taxon>Streptophyta</taxon>
        <taxon>Embryophyta</taxon>
        <taxon>Tracheophyta</taxon>
        <taxon>Spermatophyta</taxon>
        <taxon>Magnoliopsida</taxon>
        <taxon>Liliopsida</taxon>
        <taxon>Poales</taxon>
        <taxon>Poaceae</taxon>
        <taxon>BOP clade</taxon>
        <taxon>Pooideae</taxon>
        <taxon>Triticodae</taxon>
        <taxon>Triticeae</taxon>
        <taxon>Triticinae</taxon>
        <taxon>Aegilops</taxon>
    </lineage>
</organism>
<accession>A0A453QIA8</accession>
<evidence type="ECO:0000313" key="7">
    <source>
        <dbReference type="EnsemblPlants" id="AET7Gv20148700.1"/>
    </source>
</evidence>
<dbReference type="PANTHER" id="PTHR31444">
    <property type="entry name" value="OS11G0490100 PROTEIN"/>
    <property type="match status" value="1"/>
</dbReference>
<dbReference type="Pfam" id="PF21729">
    <property type="entry name" value="IRX15_IRX15L_GXM"/>
    <property type="match status" value="1"/>
</dbReference>
<reference evidence="7" key="4">
    <citation type="submission" date="2019-03" db="UniProtKB">
        <authorList>
            <consortium name="EnsemblPlants"/>
        </authorList>
    </citation>
    <scope>IDENTIFICATION</scope>
</reference>
<protein>
    <submittedName>
        <fullName evidence="7">Uncharacterized protein</fullName>
    </submittedName>
</protein>
<reference evidence="8" key="1">
    <citation type="journal article" date="2014" name="Science">
        <title>Ancient hybridizations among the ancestral genomes of bread wheat.</title>
        <authorList>
            <consortium name="International Wheat Genome Sequencing Consortium,"/>
            <person name="Marcussen T."/>
            <person name="Sandve S.R."/>
            <person name="Heier L."/>
            <person name="Spannagl M."/>
            <person name="Pfeifer M."/>
            <person name="Jakobsen K.S."/>
            <person name="Wulff B.B."/>
            <person name="Steuernagel B."/>
            <person name="Mayer K.F."/>
            <person name="Olsen O.A."/>
        </authorList>
    </citation>
    <scope>NUCLEOTIDE SEQUENCE [LARGE SCALE GENOMIC DNA]</scope>
    <source>
        <strain evidence="8">cv. AL8/78</strain>
    </source>
</reference>
<dbReference type="AlphaFoldDB" id="A0A453QIA8"/>
<dbReference type="Gramene" id="AET7Gv20148700.1">
    <property type="protein sequence ID" value="AET7Gv20148700.1"/>
    <property type="gene ID" value="AET7Gv20148700"/>
</dbReference>
<dbReference type="STRING" id="200361.A0A453QIA8"/>
<name>A0A453QIA8_AEGTS</name>
<feature type="transmembrane region" description="Helical" evidence="6">
    <location>
        <begin position="127"/>
        <end position="145"/>
    </location>
</feature>
<dbReference type="Proteomes" id="UP000015105">
    <property type="component" value="Chromosome 7D"/>
</dbReference>
<dbReference type="GO" id="GO:0045492">
    <property type="term" value="P:xylan biosynthetic process"/>
    <property type="evidence" value="ECO:0007669"/>
    <property type="project" value="InterPro"/>
</dbReference>
<dbReference type="GO" id="GO:0000139">
    <property type="term" value="C:Golgi membrane"/>
    <property type="evidence" value="ECO:0007669"/>
    <property type="project" value="UniProtKB-SubCell"/>
</dbReference>